<dbReference type="PANTHER" id="PTHR10706">
    <property type="entry name" value="F-BOX FAMILY PROTEIN"/>
    <property type="match status" value="1"/>
</dbReference>
<protein>
    <recommendedName>
        <fullName evidence="5">Plastid lipid-associated protein/fibrillin conserved domain-containing protein</fullName>
    </recommendedName>
</protein>
<dbReference type="Pfam" id="PF12014">
    <property type="entry name" value="Cyclin_D1_bind"/>
    <property type="match status" value="1"/>
</dbReference>
<feature type="chain" id="PRO_5030751153" description="Plastid lipid-associated protein/fibrillin conserved domain-containing protein" evidence="3">
    <location>
        <begin position="19"/>
        <end position="369"/>
    </location>
</feature>
<organism evidence="4">
    <name type="scientific">Odontella aurita</name>
    <dbReference type="NCBI Taxonomy" id="265563"/>
    <lineage>
        <taxon>Eukaryota</taxon>
        <taxon>Sar</taxon>
        <taxon>Stramenopiles</taxon>
        <taxon>Ochrophyta</taxon>
        <taxon>Bacillariophyta</taxon>
        <taxon>Mediophyceae</taxon>
        <taxon>Biddulphiophycidae</taxon>
        <taxon>Eupodiscales</taxon>
        <taxon>Odontellaceae</taxon>
        <taxon>Odontella</taxon>
    </lineage>
</organism>
<name>A0A7S4N8X1_9STRA</name>
<evidence type="ECO:0000256" key="2">
    <source>
        <dbReference type="ARBA" id="ARBA00022786"/>
    </source>
</evidence>
<comment type="pathway">
    <text evidence="1">Protein modification; protein ubiquitination.</text>
</comment>
<dbReference type="AlphaFoldDB" id="A0A7S4N8X1"/>
<dbReference type="GO" id="GO:0016567">
    <property type="term" value="P:protein ubiquitination"/>
    <property type="evidence" value="ECO:0007669"/>
    <property type="project" value="UniProtKB-UniPathway"/>
</dbReference>
<gene>
    <name evidence="4" type="ORF">OAUR00152_LOCUS33482</name>
</gene>
<reference evidence="4" key="1">
    <citation type="submission" date="2021-01" db="EMBL/GenBank/DDBJ databases">
        <authorList>
            <person name="Corre E."/>
            <person name="Pelletier E."/>
            <person name="Niang G."/>
            <person name="Scheremetjew M."/>
            <person name="Finn R."/>
            <person name="Kale V."/>
            <person name="Holt S."/>
            <person name="Cochrane G."/>
            <person name="Meng A."/>
            <person name="Brown T."/>
            <person name="Cohen L."/>
        </authorList>
    </citation>
    <scope>NUCLEOTIDE SEQUENCE</scope>
    <source>
        <strain evidence="4">Isolate 1302-5</strain>
    </source>
</reference>
<proteinExistence type="predicted"/>
<dbReference type="PANTHER" id="PTHR10706:SF130">
    <property type="entry name" value="F-BOX ONLY PROTEIN 31"/>
    <property type="match status" value="1"/>
</dbReference>
<sequence>MSPTSAFVTTLAASSALAGAFMPAGTSRGSSAFAQRKTITSLSVGSALPDDHEHGPSPPEVYDQYEYDLNHLAPSEARQNRFETEEEAMSRFEHGDDLMELRKRVEDMKLDLQDARNGGDLSRMSQLKSEITGAQQKDAELMYRLATGRMNRAEEQGLPNESEKYKNEAMAARSVLPQYNIEGLWVGKYGDHGYEMINVTYVKDTIVAYKVTGDKNVPKGEVTFTVDLSPRALSEAGLEPIELAEDASSQWGTKHLPRFPGKGQVAAEGFENSQWIEGQLIIVGDYFSFAWVPLGHQIFFGRPSPELTLKMLRESQMMELQAGPGELKDVAEMRAFALRCWEETAILEDDLETESIGGSNIDPFDGGFQ</sequence>
<dbReference type="EMBL" id="HBKQ01048481">
    <property type="protein sequence ID" value="CAE2273497.1"/>
    <property type="molecule type" value="Transcribed_RNA"/>
</dbReference>
<keyword evidence="2" id="KW-0833">Ubl conjugation pathway</keyword>
<feature type="signal peptide" evidence="3">
    <location>
        <begin position="1"/>
        <end position="18"/>
    </location>
</feature>
<evidence type="ECO:0000256" key="1">
    <source>
        <dbReference type="ARBA" id="ARBA00004906"/>
    </source>
</evidence>
<keyword evidence="3" id="KW-0732">Signal</keyword>
<dbReference type="InterPro" id="IPR045048">
    <property type="entry name" value="FBXO31/39"/>
</dbReference>
<evidence type="ECO:0008006" key="5">
    <source>
        <dbReference type="Google" id="ProtNLM"/>
    </source>
</evidence>
<evidence type="ECO:0000313" key="4">
    <source>
        <dbReference type="EMBL" id="CAE2273497.1"/>
    </source>
</evidence>
<dbReference type="UniPathway" id="UPA00143"/>
<accession>A0A7S4N8X1</accession>
<evidence type="ECO:0000256" key="3">
    <source>
        <dbReference type="SAM" id="SignalP"/>
    </source>
</evidence>